<comment type="caution">
    <text evidence="2">The sequence shown here is derived from an EMBL/GenBank/DDBJ whole genome shotgun (WGS) entry which is preliminary data.</text>
</comment>
<organism evidence="2 3">
    <name type="scientific">Phytophthora cactorum</name>
    <dbReference type="NCBI Taxonomy" id="29920"/>
    <lineage>
        <taxon>Eukaryota</taxon>
        <taxon>Sar</taxon>
        <taxon>Stramenopiles</taxon>
        <taxon>Oomycota</taxon>
        <taxon>Peronosporomycetes</taxon>
        <taxon>Peronosporales</taxon>
        <taxon>Peronosporaceae</taxon>
        <taxon>Phytophthora</taxon>
    </lineage>
</organism>
<dbReference type="VEuPathDB" id="FungiDB:PC110_g11149"/>
<name>A0A8T1G0N1_9STRA</name>
<gene>
    <name evidence="1" type="ORF">PC115_g6856</name>
    <name evidence="2" type="ORF">PC118_g9331</name>
</gene>
<dbReference type="EMBL" id="RCML01000253">
    <property type="protein sequence ID" value="KAG2983638.1"/>
    <property type="molecule type" value="Genomic_DNA"/>
</dbReference>
<protein>
    <submittedName>
        <fullName evidence="2">Uncharacterized protein</fullName>
    </submittedName>
</protein>
<dbReference type="Proteomes" id="UP000697107">
    <property type="component" value="Unassembled WGS sequence"/>
</dbReference>
<accession>A0A8T1G0N1</accession>
<evidence type="ECO:0000313" key="2">
    <source>
        <dbReference type="EMBL" id="KAG2983638.1"/>
    </source>
</evidence>
<proteinExistence type="predicted"/>
<dbReference type="EMBL" id="RCMI01000157">
    <property type="protein sequence ID" value="KAG2929487.1"/>
    <property type="molecule type" value="Genomic_DNA"/>
</dbReference>
<sequence length="90" mass="9759">MQFQREQGLKTADASAGVVCIAFHPFGTNFFLVGVSALREPTQSHELDALKDISPVELASSLYTLVLSAEKMRTSRPAIAGHTNPRVSPF</sequence>
<evidence type="ECO:0000313" key="3">
    <source>
        <dbReference type="Proteomes" id="UP000697107"/>
    </source>
</evidence>
<dbReference type="AlphaFoldDB" id="A0A8T1G0N1"/>
<reference evidence="2" key="1">
    <citation type="submission" date="2018-10" db="EMBL/GenBank/DDBJ databases">
        <title>Effector identification in a new, highly contiguous assembly of the strawberry crown rot pathogen Phytophthora cactorum.</title>
        <authorList>
            <person name="Armitage A.D."/>
            <person name="Nellist C.F."/>
            <person name="Bates H."/>
            <person name="Vickerstaff R.J."/>
            <person name="Harrison R.J."/>
        </authorList>
    </citation>
    <scope>NUCLEOTIDE SEQUENCE</scope>
    <source>
        <strain evidence="1">4032</strain>
        <strain evidence="2">P415</strain>
    </source>
</reference>
<dbReference type="Proteomes" id="UP000774804">
    <property type="component" value="Unassembled WGS sequence"/>
</dbReference>
<evidence type="ECO:0000313" key="1">
    <source>
        <dbReference type="EMBL" id="KAG2929487.1"/>
    </source>
</evidence>